<dbReference type="AlphaFoldDB" id="A0A7D5QJE8"/>
<name>A0A7D5QJE8_9EURY</name>
<evidence type="ECO:0000313" key="3">
    <source>
        <dbReference type="Proteomes" id="UP000509626"/>
    </source>
</evidence>
<evidence type="ECO:0000313" key="2">
    <source>
        <dbReference type="EMBL" id="QLG63704.1"/>
    </source>
</evidence>
<proteinExistence type="predicted"/>
<evidence type="ECO:0000256" key="1">
    <source>
        <dbReference type="SAM" id="MobiDB-lite"/>
    </source>
</evidence>
<reference evidence="2 3" key="1">
    <citation type="submission" date="2020-06" db="EMBL/GenBank/DDBJ databases">
        <title>NJ-3-1, isolated from saline soil.</title>
        <authorList>
            <person name="Cui H.L."/>
            <person name="Shi X."/>
        </authorList>
    </citation>
    <scope>NUCLEOTIDE SEQUENCE [LARGE SCALE GENOMIC DNA]</scope>
    <source>
        <strain evidence="2 3">NJ-3-1</strain>
    </source>
</reference>
<gene>
    <name evidence="2" type="ORF">HUG12_19020</name>
</gene>
<dbReference type="KEGG" id="halu:HUG12_19020"/>
<dbReference type="RefSeq" id="WP_179270288.1">
    <property type="nucleotide sequence ID" value="NZ_CP058579.1"/>
</dbReference>
<accession>A0A7D5QJE8</accession>
<protein>
    <submittedName>
        <fullName evidence="2">Uncharacterized protein</fullName>
    </submittedName>
</protein>
<organism evidence="2 3">
    <name type="scientific">Halorarum salinum</name>
    <dbReference type="NCBI Taxonomy" id="2743089"/>
    <lineage>
        <taxon>Archaea</taxon>
        <taxon>Methanobacteriati</taxon>
        <taxon>Methanobacteriota</taxon>
        <taxon>Stenosarchaea group</taxon>
        <taxon>Halobacteria</taxon>
        <taxon>Halobacteriales</taxon>
        <taxon>Haloferacaceae</taxon>
        <taxon>Halorarum</taxon>
    </lineage>
</organism>
<dbReference type="EMBL" id="CP058579">
    <property type="protein sequence ID" value="QLG63704.1"/>
    <property type="molecule type" value="Genomic_DNA"/>
</dbReference>
<dbReference type="Proteomes" id="UP000509626">
    <property type="component" value="Chromosome"/>
</dbReference>
<dbReference type="GeneID" id="56039597"/>
<keyword evidence="3" id="KW-1185">Reference proteome</keyword>
<sequence length="386" mass="41112">MTTEERPDAGDSEGTDDEVTHARRRELLRAGTALGTSAALVLGFGAEYVSSGETETITYALARPEPDADALEPRTKEVPIEWYESLQLAFEVQERVLAAGLAPLVGSFVVPGTFADSAATISVDSTDESVLETLEDLTGDVRLDLNVVDPIPPKPGGETDLSDAYQVSELDDGDVPGGVVCLSEDSFGTLTPALYDGDGSRYFATSNHVFGASGTKETEHRGDPLSVRHDGEERRVGTVDRGYPTADVVRVSPVEEYRPASAIERASPSRVLGQFTKIGLADLMARGKPLTKVGALSDTTSGEIQGIDGLTCYTGEVCKPGQLKWGDEHGIVDGDSGSAAFHADPENPDDGLLVASINNARSWWSEADFVWGTAAHHLLDAYDLHF</sequence>
<dbReference type="OrthoDB" id="333539at2157"/>
<feature type="region of interest" description="Disordered" evidence="1">
    <location>
        <begin position="1"/>
        <end position="21"/>
    </location>
</feature>